<protein>
    <recommendedName>
        <fullName evidence="5">Bacterial collagen-like protein middle domain-containing protein</fullName>
    </recommendedName>
</protein>
<proteinExistence type="predicted"/>
<gene>
    <name evidence="3" type="ORF">BFL28_19185</name>
</gene>
<keyword evidence="4" id="KW-1185">Reference proteome</keyword>
<organism evidence="3 4">
    <name type="scientific">Sphingomonas turrisvirgatae</name>
    <dbReference type="NCBI Taxonomy" id="1888892"/>
    <lineage>
        <taxon>Bacteria</taxon>
        <taxon>Pseudomonadati</taxon>
        <taxon>Pseudomonadota</taxon>
        <taxon>Alphaproteobacteria</taxon>
        <taxon>Sphingomonadales</taxon>
        <taxon>Sphingomonadaceae</taxon>
        <taxon>Sphingomonas</taxon>
    </lineage>
</organism>
<dbReference type="AlphaFoldDB" id="A0A1E3LV32"/>
<feature type="region of interest" description="Disordered" evidence="1">
    <location>
        <begin position="35"/>
        <end position="88"/>
    </location>
</feature>
<evidence type="ECO:0000313" key="3">
    <source>
        <dbReference type="EMBL" id="ODP37015.1"/>
    </source>
</evidence>
<evidence type="ECO:0000313" key="4">
    <source>
        <dbReference type="Proteomes" id="UP000094487"/>
    </source>
</evidence>
<evidence type="ECO:0008006" key="5">
    <source>
        <dbReference type="Google" id="ProtNLM"/>
    </source>
</evidence>
<dbReference type="STRING" id="1888892.BFL28_19185"/>
<dbReference type="Proteomes" id="UP000094487">
    <property type="component" value="Unassembled WGS sequence"/>
</dbReference>
<name>A0A1E3LV32_9SPHN</name>
<dbReference type="OrthoDB" id="10019508at2"/>
<evidence type="ECO:0000256" key="1">
    <source>
        <dbReference type="SAM" id="MobiDB-lite"/>
    </source>
</evidence>
<reference evidence="3 4" key="1">
    <citation type="submission" date="2016-08" db="EMBL/GenBank/DDBJ databases">
        <title>Draft genome of the agarase producing Sphingomonas sp. MCT13.</title>
        <authorList>
            <person name="D'Andrea M.M."/>
            <person name="Rossolini G.M."/>
            <person name="Thaller M.C."/>
        </authorList>
    </citation>
    <scope>NUCLEOTIDE SEQUENCE [LARGE SCALE GENOMIC DNA]</scope>
    <source>
        <strain evidence="3 4">MCT13</strain>
    </source>
</reference>
<feature type="signal peptide" evidence="2">
    <location>
        <begin position="1"/>
        <end position="22"/>
    </location>
</feature>
<comment type="caution">
    <text evidence="3">The sequence shown here is derived from an EMBL/GenBank/DDBJ whole genome shotgun (WGS) entry which is preliminary data.</text>
</comment>
<feature type="compositionally biased region" description="Gly residues" evidence="1">
    <location>
        <begin position="63"/>
        <end position="88"/>
    </location>
</feature>
<evidence type="ECO:0000256" key="2">
    <source>
        <dbReference type="SAM" id="SignalP"/>
    </source>
</evidence>
<feature type="chain" id="PRO_5009132061" description="Bacterial collagen-like protein middle domain-containing protein" evidence="2">
    <location>
        <begin position="23"/>
        <end position="314"/>
    </location>
</feature>
<dbReference type="RefSeq" id="WP_069321229.1">
    <property type="nucleotide sequence ID" value="NZ_MDDS01000041.1"/>
</dbReference>
<sequence length="314" mass="28286">MNKKTAGMPALVFASAASLLLAACESSGNYRVGWVGDTPPPGGGTASSSGGDGSSGGTASSSGGTGSSGGASSSSGGGTTSSSGGTGGGATGQVGNLIVTAGNTVIGVAGTSDAVVRGGVLPTAGVVTGTVTGILTRTGQTLVKLGEGTGGNGGALILDGVGGRLGALVGIDLGAGQVIAAPAGSKSLIGVNVLAKNPQTGQLATVSALQGGKVLSVDVNGATGGLLGRDTGLLGNVGKAVTGVTGGLTGGALNGGAAGGVTTGLLGGVTGGVSGGVATPAPQAPTTGVVGGTVKTVGGVVNGVTGGLLGQKNK</sequence>
<accession>A0A1E3LV32</accession>
<keyword evidence="2" id="KW-0732">Signal</keyword>
<dbReference type="EMBL" id="MDDS01000041">
    <property type="protein sequence ID" value="ODP37015.1"/>
    <property type="molecule type" value="Genomic_DNA"/>
</dbReference>
<dbReference type="PROSITE" id="PS51257">
    <property type="entry name" value="PROKAR_LIPOPROTEIN"/>
    <property type="match status" value="1"/>
</dbReference>